<sequence length="91" mass="10430">MALSVCLMFIIVLRCVVARREPKRQAARTLEGLRAGTHLDSYAGINRIRFNGYYLSRRQSRRHPVKMSNQIIIATRESAKHFVPHQVPSIA</sequence>
<reference evidence="2" key="1">
    <citation type="journal article" date="2019" name="Int. J. Syst. Evol. Microbiol.">
        <title>The Global Catalogue of Microorganisms (GCM) 10K type strain sequencing project: providing services to taxonomists for standard genome sequencing and annotation.</title>
        <authorList>
            <consortium name="The Broad Institute Genomics Platform"/>
            <consortium name="The Broad Institute Genome Sequencing Center for Infectious Disease"/>
            <person name="Wu L."/>
            <person name="Ma J."/>
        </authorList>
    </citation>
    <scope>NUCLEOTIDE SEQUENCE [LARGE SCALE GENOMIC DNA]</scope>
    <source>
        <strain evidence="2">CGMCC 1.12482</strain>
    </source>
</reference>
<proteinExistence type="predicted"/>
<organism evidence="1 2">
    <name type="scientific">Halopseudomonas salina</name>
    <dbReference type="NCBI Taxonomy" id="1323744"/>
    <lineage>
        <taxon>Bacteria</taxon>
        <taxon>Pseudomonadati</taxon>
        <taxon>Pseudomonadota</taxon>
        <taxon>Gammaproteobacteria</taxon>
        <taxon>Pseudomonadales</taxon>
        <taxon>Pseudomonadaceae</taxon>
        <taxon>Halopseudomonas</taxon>
    </lineage>
</organism>
<evidence type="ECO:0008006" key="3">
    <source>
        <dbReference type="Google" id="ProtNLM"/>
    </source>
</evidence>
<dbReference type="Proteomes" id="UP000638188">
    <property type="component" value="Unassembled WGS sequence"/>
</dbReference>
<accession>A0ABQ1PPS4</accession>
<dbReference type="EMBL" id="BMFF01000003">
    <property type="protein sequence ID" value="GGD00688.1"/>
    <property type="molecule type" value="Genomic_DNA"/>
</dbReference>
<evidence type="ECO:0000313" key="2">
    <source>
        <dbReference type="Proteomes" id="UP000638188"/>
    </source>
</evidence>
<name>A0ABQ1PPS4_9GAMM</name>
<protein>
    <recommendedName>
        <fullName evidence="3">Secreted protein</fullName>
    </recommendedName>
</protein>
<gene>
    <name evidence="1" type="ORF">GCM10007418_19930</name>
</gene>
<evidence type="ECO:0000313" key="1">
    <source>
        <dbReference type="EMBL" id="GGD00688.1"/>
    </source>
</evidence>
<keyword evidence="2" id="KW-1185">Reference proteome</keyword>
<comment type="caution">
    <text evidence="1">The sequence shown here is derived from an EMBL/GenBank/DDBJ whole genome shotgun (WGS) entry which is preliminary data.</text>
</comment>